<feature type="region of interest" description="Disordered" evidence="1">
    <location>
        <begin position="72"/>
        <end position="92"/>
    </location>
</feature>
<proteinExistence type="predicted"/>
<dbReference type="RefSeq" id="WP_268110434.1">
    <property type="nucleotide sequence ID" value="NZ_JAPPUX010000001.1"/>
</dbReference>
<reference evidence="2" key="1">
    <citation type="submission" date="2022-08" db="EMBL/GenBank/DDBJ databases">
        <title>Genome sequencing of Nocardioides sp. STR2.</title>
        <authorList>
            <person name="So Y."/>
        </authorList>
    </citation>
    <scope>NUCLEOTIDE SEQUENCE</scope>
    <source>
        <strain evidence="2">STR2</strain>
    </source>
</reference>
<evidence type="ECO:0000313" key="3">
    <source>
        <dbReference type="Proteomes" id="UP001074726"/>
    </source>
</evidence>
<dbReference type="Proteomes" id="UP001074726">
    <property type="component" value="Unassembled WGS sequence"/>
</dbReference>
<dbReference type="EMBL" id="JAPPUX010000001">
    <property type="protein sequence ID" value="MCY4725642.1"/>
    <property type="molecule type" value="Genomic_DNA"/>
</dbReference>
<organism evidence="2 3">
    <name type="scientific">Nocardioides pini</name>
    <dbReference type="NCBI Taxonomy" id="2975053"/>
    <lineage>
        <taxon>Bacteria</taxon>
        <taxon>Bacillati</taxon>
        <taxon>Actinomycetota</taxon>
        <taxon>Actinomycetes</taxon>
        <taxon>Propionibacteriales</taxon>
        <taxon>Nocardioidaceae</taxon>
        <taxon>Nocardioides</taxon>
    </lineage>
</organism>
<gene>
    <name evidence="2" type="ORF">NYO98_05065</name>
</gene>
<keyword evidence="3" id="KW-1185">Reference proteome</keyword>
<accession>A0ABT4C9K1</accession>
<name>A0ABT4C9K1_9ACTN</name>
<sequence length="140" mass="14529">MTGPVQVLVVGFDEPAFSGEVLAELTALRERGVVRLVDVVLVERRDDGAFEVLEPPPGSDPDLGRVAAEVLGGGRGADQPSSDDVSPDGTWSLADAVPPGGVAAVALLEHLWAEPLLAAIGRAGGRPLAEHWLPEDDRPG</sequence>
<evidence type="ECO:0000313" key="2">
    <source>
        <dbReference type="EMBL" id="MCY4725642.1"/>
    </source>
</evidence>
<protein>
    <submittedName>
        <fullName evidence="2">DUF6325 family protein</fullName>
    </submittedName>
</protein>
<evidence type="ECO:0000256" key="1">
    <source>
        <dbReference type="SAM" id="MobiDB-lite"/>
    </source>
</evidence>
<comment type="caution">
    <text evidence="2">The sequence shown here is derived from an EMBL/GenBank/DDBJ whole genome shotgun (WGS) entry which is preliminary data.</text>
</comment>